<gene>
    <name evidence="2" type="ORF">JM93_00353</name>
</gene>
<dbReference type="RefSeq" id="WP_145340344.1">
    <property type="nucleotide sequence ID" value="NZ_SMLY01000087.1"/>
</dbReference>
<feature type="transmembrane region" description="Helical" evidence="1">
    <location>
        <begin position="16"/>
        <end position="34"/>
    </location>
</feature>
<keyword evidence="1" id="KW-1133">Transmembrane helix</keyword>
<proteinExistence type="predicted"/>
<feature type="transmembrane region" description="Helical" evidence="1">
    <location>
        <begin position="40"/>
        <end position="62"/>
    </location>
</feature>
<evidence type="ECO:0000313" key="2">
    <source>
        <dbReference type="EMBL" id="TWI92804.1"/>
    </source>
</evidence>
<evidence type="ECO:0000313" key="3">
    <source>
        <dbReference type="Proteomes" id="UP000320593"/>
    </source>
</evidence>
<accession>A0A562THS1</accession>
<evidence type="ECO:0000256" key="1">
    <source>
        <dbReference type="SAM" id="Phobius"/>
    </source>
</evidence>
<name>A0A562THS1_9HYPH</name>
<protein>
    <submittedName>
        <fullName evidence="2">Uncharacterized protein</fullName>
    </submittedName>
</protein>
<sequence length="71" mass="7867">MRSTRQSDIKLYSQRLTHFGVFAGATVFLIPSLLPEQFGVPIMLVGLALSIPVAGVLIYKLIRAYTRSTNE</sequence>
<reference evidence="2 3" key="1">
    <citation type="submission" date="2019-07" db="EMBL/GenBank/DDBJ databases">
        <title>Genomic Encyclopedia of Archaeal and Bacterial Type Strains, Phase II (KMG-II): from individual species to whole genera.</title>
        <authorList>
            <person name="Goeker M."/>
        </authorList>
    </citation>
    <scope>NUCLEOTIDE SEQUENCE [LARGE SCALE GENOMIC DNA]</scope>
    <source>
        <strain evidence="2 3">ATCC BAA-252</strain>
    </source>
</reference>
<dbReference type="EMBL" id="VLLF01000001">
    <property type="protein sequence ID" value="TWI92804.1"/>
    <property type="molecule type" value="Genomic_DNA"/>
</dbReference>
<dbReference type="AlphaFoldDB" id="A0A562THS1"/>
<organism evidence="2 3">
    <name type="scientific">Roseibium hamelinense</name>
    <dbReference type="NCBI Taxonomy" id="150831"/>
    <lineage>
        <taxon>Bacteria</taxon>
        <taxon>Pseudomonadati</taxon>
        <taxon>Pseudomonadota</taxon>
        <taxon>Alphaproteobacteria</taxon>
        <taxon>Hyphomicrobiales</taxon>
        <taxon>Stappiaceae</taxon>
        <taxon>Roseibium</taxon>
    </lineage>
</organism>
<dbReference type="Proteomes" id="UP000320593">
    <property type="component" value="Unassembled WGS sequence"/>
</dbReference>
<keyword evidence="1" id="KW-0812">Transmembrane</keyword>
<keyword evidence="1" id="KW-0472">Membrane</keyword>
<keyword evidence="3" id="KW-1185">Reference proteome</keyword>
<comment type="caution">
    <text evidence="2">The sequence shown here is derived from an EMBL/GenBank/DDBJ whole genome shotgun (WGS) entry which is preliminary data.</text>
</comment>
<dbReference type="OrthoDB" id="9958373at2"/>